<name>A0A914RR26_PAREQ</name>
<sequence>MTLRIFNHLLSIDTDQSRLTFDVVLCVCIYASFSCFLWESSEEGKEDRKGRWSYHCLFLNLAVRDLFQSDLQLA</sequence>
<dbReference type="WBParaSite" id="PEQ_0000438401-mRNA-1">
    <property type="protein sequence ID" value="PEQ_0000438401-mRNA-1"/>
    <property type="gene ID" value="PEQ_0000438401"/>
</dbReference>
<keyword evidence="1" id="KW-1185">Reference proteome</keyword>
<reference evidence="2" key="1">
    <citation type="submission" date="2022-11" db="UniProtKB">
        <authorList>
            <consortium name="WormBaseParasite"/>
        </authorList>
    </citation>
    <scope>IDENTIFICATION</scope>
</reference>
<dbReference type="PROSITE" id="PS51257">
    <property type="entry name" value="PROKAR_LIPOPROTEIN"/>
    <property type="match status" value="1"/>
</dbReference>
<dbReference type="Proteomes" id="UP000887564">
    <property type="component" value="Unplaced"/>
</dbReference>
<protein>
    <submittedName>
        <fullName evidence="2">Uncharacterized protein</fullName>
    </submittedName>
</protein>
<accession>A0A914RR26</accession>
<evidence type="ECO:0000313" key="1">
    <source>
        <dbReference type="Proteomes" id="UP000887564"/>
    </source>
</evidence>
<dbReference type="AlphaFoldDB" id="A0A914RR26"/>
<organism evidence="1 2">
    <name type="scientific">Parascaris equorum</name>
    <name type="common">Equine roundworm</name>
    <dbReference type="NCBI Taxonomy" id="6256"/>
    <lineage>
        <taxon>Eukaryota</taxon>
        <taxon>Metazoa</taxon>
        <taxon>Ecdysozoa</taxon>
        <taxon>Nematoda</taxon>
        <taxon>Chromadorea</taxon>
        <taxon>Rhabditida</taxon>
        <taxon>Spirurina</taxon>
        <taxon>Ascaridomorpha</taxon>
        <taxon>Ascaridoidea</taxon>
        <taxon>Ascarididae</taxon>
        <taxon>Parascaris</taxon>
    </lineage>
</organism>
<proteinExistence type="predicted"/>
<evidence type="ECO:0000313" key="2">
    <source>
        <dbReference type="WBParaSite" id="PEQ_0000438401-mRNA-1"/>
    </source>
</evidence>